<gene>
    <name evidence="2" type="ORF">CDAR_196711</name>
</gene>
<name>A0AAV4PXK0_9ARAC</name>
<organism evidence="2 3">
    <name type="scientific">Caerostris darwini</name>
    <dbReference type="NCBI Taxonomy" id="1538125"/>
    <lineage>
        <taxon>Eukaryota</taxon>
        <taxon>Metazoa</taxon>
        <taxon>Ecdysozoa</taxon>
        <taxon>Arthropoda</taxon>
        <taxon>Chelicerata</taxon>
        <taxon>Arachnida</taxon>
        <taxon>Araneae</taxon>
        <taxon>Araneomorphae</taxon>
        <taxon>Entelegynae</taxon>
        <taxon>Araneoidea</taxon>
        <taxon>Araneidae</taxon>
        <taxon>Caerostris</taxon>
    </lineage>
</organism>
<evidence type="ECO:0008006" key="4">
    <source>
        <dbReference type="Google" id="ProtNLM"/>
    </source>
</evidence>
<dbReference type="Proteomes" id="UP001054837">
    <property type="component" value="Unassembled WGS sequence"/>
</dbReference>
<proteinExistence type="predicted"/>
<feature type="compositionally biased region" description="Polar residues" evidence="1">
    <location>
        <begin position="88"/>
        <end position="104"/>
    </location>
</feature>
<feature type="region of interest" description="Disordered" evidence="1">
    <location>
        <begin position="88"/>
        <end position="118"/>
    </location>
</feature>
<reference evidence="2 3" key="1">
    <citation type="submission" date="2021-06" db="EMBL/GenBank/DDBJ databases">
        <title>Caerostris darwini draft genome.</title>
        <authorList>
            <person name="Kono N."/>
            <person name="Arakawa K."/>
        </authorList>
    </citation>
    <scope>NUCLEOTIDE SEQUENCE [LARGE SCALE GENOMIC DNA]</scope>
</reference>
<evidence type="ECO:0000313" key="3">
    <source>
        <dbReference type="Proteomes" id="UP001054837"/>
    </source>
</evidence>
<evidence type="ECO:0000256" key="1">
    <source>
        <dbReference type="SAM" id="MobiDB-lite"/>
    </source>
</evidence>
<protein>
    <recommendedName>
        <fullName evidence="4">Reverse transcriptase zinc-binding domain-containing protein</fullName>
    </recommendedName>
</protein>
<comment type="caution">
    <text evidence="2">The sequence shown here is derived from an EMBL/GenBank/DDBJ whole genome shotgun (WGS) entry which is preliminary data.</text>
</comment>
<sequence>MKDLSNDRQTYWQTSCKGRAVYDICPKVSTKRLHGNFYLNQIYTGHGVIASYQNKFFNKDPKCICGHVLEGRQHIIYQCSKWRKIRTPSSQQTSPCHCQNSFNAKGSERPGGNLKTKT</sequence>
<keyword evidence="3" id="KW-1185">Reference proteome</keyword>
<dbReference type="AlphaFoldDB" id="A0AAV4PXK0"/>
<evidence type="ECO:0000313" key="2">
    <source>
        <dbReference type="EMBL" id="GIY01480.1"/>
    </source>
</evidence>
<accession>A0AAV4PXK0</accession>
<dbReference type="EMBL" id="BPLQ01003582">
    <property type="protein sequence ID" value="GIY01480.1"/>
    <property type="molecule type" value="Genomic_DNA"/>
</dbReference>